<sequence>MPARNSAAKRQNIVQLSNTPSNMYDMNNLESALSYQPYRHHGICRSYWLFGLLLVGCFLSSINVAVAQRSEFEPVWSGAWTDGEGGDISVRADGRFLTVSGRDAYSVYQTKCLLSADRKQATCQGDGVQMLSGNRFLYRSEWTLTPDGINEKWVADLAKEQLHGELSFSRNANAPR</sequence>
<keyword evidence="1" id="KW-1133">Transmembrane helix</keyword>
<evidence type="ECO:0000256" key="1">
    <source>
        <dbReference type="SAM" id="Phobius"/>
    </source>
</evidence>
<name>A0A395JR47_9GAMM</name>
<reference evidence="2 3" key="1">
    <citation type="submission" date="2018-06" db="EMBL/GenBank/DDBJ databases">
        <title>Genomic Encyclopedia of Type Strains, Phase IV (KMG-IV): sequencing the most valuable type-strain genomes for metagenomic binning, comparative biology and taxonomic classification.</title>
        <authorList>
            <person name="Goeker M."/>
        </authorList>
    </citation>
    <scope>NUCLEOTIDE SEQUENCE [LARGE SCALE GENOMIC DNA]</scope>
    <source>
        <strain evidence="2 3">DSM 24032</strain>
    </source>
</reference>
<keyword evidence="1" id="KW-0472">Membrane</keyword>
<proteinExistence type="predicted"/>
<dbReference type="AlphaFoldDB" id="A0A395JR47"/>
<keyword evidence="3" id="KW-1185">Reference proteome</keyword>
<organism evidence="2 3">
    <name type="scientific">Arenicella xantha</name>
    <dbReference type="NCBI Taxonomy" id="644221"/>
    <lineage>
        <taxon>Bacteria</taxon>
        <taxon>Pseudomonadati</taxon>
        <taxon>Pseudomonadota</taxon>
        <taxon>Gammaproteobacteria</taxon>
        <taxon>Arenicellales</taxon>
        <taxon>Arenicellaceae</taxon>
        <taxon>Arenicella</taxon>
    </lineage>
</organism>
<comment type="caution">
    <text evidence="2">The sequence shown here is derived from an EMBL/GenBank/DDBJ whole genome shotgun (WGS) entry which is preliminary data.</text>
</comment>
<gene>
    <name evidence="2" type="ORF">DFR28_101310</name>
</gene>
<accession>A0A395JR47</accession>
<protein>
    <submittedName>
        <fullName evidence="2">Uncharacterized protein</fullName>
    </submittedName>
</protein>
<dbReference type="Proteomes" id="UP000253083">
    <property type="component" value="Unassembled WGS sequence"/>
</dbReference>
<dbReference type="EMBL" id="QNRT01000001">
    <property type="protein sequence ID" value="RBP52926.1"/>
    <property type="molecule type" value="Genomic_DNA"/>
</dbReference>
<dbReference type="InParanoid" id="A0A395JR47"/>
<evidence type="ECO:0000313" key="3">
    <source>
        <dbReference type="Proteomes" id="UP000253083"/>
    </source>
</evidence>
<keyword evidence="1" id="KW-0812">Transmembrane</keyword>
<feature type="transmembrane region" description="Helical" evidence="1">
    <location>
        <begin position="47"/>
        <end position="67"/>
    </location>
</feature>
<evidence type="ECO:0000313" key="2">
    <source>
        <dbReference type="EMBL" id="RBP52926.1"/>
    </source>
</evidence>